<dbReference type="InterPro" id="IPR002781">
    <property type="entry name" value="TM_pro_TauE-like"/>
</dbReference>
<proteinExistence type="inferred from homology"/>
<dbReference type="PANTHER" id="PTHR43701">
    <property type="entry name" value="MEMBRANE TRANSPORTER PROTEIN MJ0441-RELATED"/>
    <property type="match status" value="1"/>
</dbReference>
<evidence type="ECO:0000256" key="3">
    <source>
        <dbReference type="ARBA" id="ARBA00022692"/>
    </source>
</evidence>
<keyword evidence="4 6" id="KW-1133">Transmembrane helix</keyword>
<keyword evidence="6" id="KW-1003">Cell membrane</keyword>
<gene>
    <name evidence="7" type="ORF">MiSe_74490</name>
</gene>
<keyword evidence="5 6" id="KW-0472">Membrane</keyword>
<evidence type="ECO:0000313" key="8">
    <source>
        <dbReference type="Proteomes" id="UP001050975"/>
    </source>
</evidence>
<comment type="caution">
    <text evidence="7">The sequence shown here is derived from an EMBL/GenBank/DDBJ whole genome shotgun (WGS) entry which is preliminary data.</text>
</comment>
<dbReference type="GO" id="GO:0005886">
    <property type="term" value="C:plasma membrane"/>
    <property type="evidence" value="ECO:0007669"/>
    <property type="project" value="UniProtKB-SubCell"/>
</dbReference>
<evidence type="ECO:0000256" key="5">
    <source>
        <dbReference type="ARBA" id="ARBA00023136"/>
    </source>
</evidence>
<evidence type="ECO:0000256" key="4">
    <source>
        <dbReference type="ARBA" id="ARBA00022989"/>
    </source>
</evidence>
<feature type="transmembrane region" description="Helical" evidence="6">
    <location>
        <begin position="138"/>
        <end position="165"/>
    </location>
</feature>
<feature type="transmembrane region" description="Helical" evidence="6">
    <location>
        <begin position="6"/>
        <end position="36"/>
    </location>
</feature>
<dbReference type="PANTHER" id="PTHR43701:SF2">
    <property type="entry name" value="MEMBRANE TRANSPORTER PROTEIN YJNA-RELATED"/>
    <property type="match status" value="1"/>
</dbReference>
<comment type="similarity">
    <text evidence="2 6">Belongs to the 4-toluene sulfonate uptake permease (TSUP) (TC 2.A.102) family.</text>
</comment>
<evidence type="ECO:0000256" key="2">
    <source>
        <dbReference type="ARBA" id="ARBA00009142"/>
    </source>
</evidence>
<feature type="transmembrane region" description="Helical" evidence="6">
    <location>
        <begin position="177"/>
        <end position="198"/>
    </location>
</feature>
<evidence type="ECO:0000313" key="7">
    <source>
        <dbReference type="EMBL" id="GET42631.1"/>
    </source>
</evidence>
<keyword evidence="8" id="KW-1185">Reference proteome</keyword>
<evidence type="ECO:0000256" key="6">
    <source>
        <dbReference type="RuleBase" id="RU363041"/>
    </source>
</evidence>
<protein>
    <recommendedName>
        <fullName evidence="6">Probable membrane transporter protein</fullName>
    </recommendedName>
</protein>
<dbReference type="RefSeq" id="WP_226590469.1">
    <property type="nucleotide sequence ID" value="NZ_BLAY01000173.1"/>
</dbReference>
<sequence>MSLENLLILATGGFLSGIMSGLLGIGGGFIVVPLLVSLGYTPIQAIATSTLVIVMSSISGSVQNWLMGYLDYKRVIQLGVPALVTAPIGVYLVDRIPPYLLLVIFGVFLIASIFLAEIRKSLASEAIDGNNESEFNPVLSRIGTGGVTGILTGLLGVGGGTVLVPLQMLLLGEPIKLAIQTSLGVIVVTAVSACTEYVFEGKVLFIQGLLLGAGGLIGSQISTRFLPKLSDSIVLLVFRSFLGIMSIYMFWQAWNFYHPV</sequence>
<dbReference type="EMBL" id="BLAY01000173">
    <property type="protein sequence ID" value="GET42631.1"/>
    <property type="molecule type" value="Genomic_DNA"/>
</dbReference>
<feature type="transmembrane region" description="Helical" evidence="6">
    <location>
        <begin position="100"/>
        <end position="118"/>
    </location>
</feature>
<feature type="transmembrane region" description="Helical" evidence="6">
    <location>
        <begin position="43"/>
        <end position="63"/>
    </location>
</feature>
<comment type="subcellular location">
    <subcellularLocation>
        <location evidence="6">Cell membrane</location>
        <topology evidence="6">Multi-pass membrane protein</topology>
    </subcellularLocation>
    <subcellularLocation>
        <location evidence="1">Membrane</location>
        <topology evidence="1">Multi-pass membrane protein</topology>
    </subcellularLocation>
</comment>
<dbReference type="InterPro" id="IPR051598">
    <property type="entry name" value="TSUP/Inactive_protease-like"/>
</dbReference>
<feature type="transmembrane region" description="Helical" evidence="6">
    <location>
        <begin position="233"/>
        <end position="254"/>
    </location>
</feature>
<keyword evidence="3 6" id="KW-0812">Transmembrane</keyword>
<dbReference type="Pfam" id="PF01925">
    <property type="entry name" value="TauE"/>
    <property type="match status" value="1"/>
</dbReference>
<feature type="transmembrane region" description="Helical" evidence="6">
    <location>
        <begin position="75"/>
        <end position="93"/>
    </location>
</feature>
<name>A0AAV3XM40_9CYAN</name>
<reference evidence="7" key="1">
    <citation type="submission" date="2019-10" db="EMBL/GenBank/DDBJ databases">
        <title>Draft genome sequece of Microseira wollei NIES-4236.</title>
        <authorList>
            <person name="Yamaguchi H."/>
            <person name="Suzuki S."/>
            <person name="Kawachi M."/>
        </authorList>
    </citation>
    <scope>NUCLEOTIDE SEQUENCE</scope>
    <source>
        <strain evidence="7">NIES-4236</strain>
    </source>
</reference>
<feature type="transmembrane region" description="Helical" evidence="6">
    <location>
        <begin position="204"/>
        <end position="221"/>
    </location>
</feature>
<organism evidence="7 8">
    <name type="scientific">Microseira wollei NIES-4236</name>
    <dbReference type="NCBI Taxonomy" id="2530354"/>
    <lineage>
        <taxon>Bacteria</taxon>
        <taxon>Bacillati</taxon>
        <taxon>Cyanobacteriota</taxon>
        <taxon>Cyanophyceae</taxon>
        <taxon>Oscillatoriophycideae</taxon>
        <taxon>Aerosakkonematales</taxon>
        <taxon>Aerosakkonemataceae</taxon>
        <taxon>Microseira</taxon>
    </lineage>
</organism>
<dbReference type="AlphaFoldDB" id="A0AAV3XM40"/>
<accession>A0AAV3XM40</accession>
<evidence type="ECO:0000256" key="1">
    <source>
        <dbReference type="ARBA" id="ARBA00004141"/>
    </source>
</evidence>
<dbReference type="Proteomes" id="UP001050975">
    <property type="component" value="Unassembled WGS sequence"/>
</dbReference>